<dbReference type="Proteomes" id="UP000440004">
    <property type="component" value="Unassembled WGS sequence"/>
</dbReference>
<gene>
    <name evidence="2" type="ORF">GC105_16565</name>
</gene>
<dbReference type="PROSITE" id="PS50994">
    <property type="entry name" value="INTEGRASE"/>
    <property type="match status" value="1"/>
</dbReference>
<keyword evidence="3" id="KW-1185">Reference proteome</keyword>
<protein>
    <submittedName>
        <fullName evidence="2">IS21 family transposase</fullName>
    </submittedName>
</protein>
<dbReference type="PANTHER" id="PTHR35004:SF7">
    <property type="entry name" value="INTEGRASE PROTEIN"/>
    <property type="match status" value="1"/>
</dbReference>
<dbReference type="RefSeq" id="WP_152807040.1">
    <property type="nucleotide sequence ID" value="NZ_WHNX01000073.1"/>
</dbReference>
<feature type="domain" description="Integrase catalytic" evidence="1">
    <location>
        <begin position="146"/>
        <end position="328"/>
    </location>
</feature>
<dbReference type="NCBIfam" id="NF033546">
    <property type="entry name" value="transpos_IS21"/>
    <property type="match status" value="1"/>
</dbReference>
<name>A0A6A7KCV8_9FIRM</name>
<sequence>MIKLMDKHTIIKLKKEGCSNRNISKMFPINRKTVAKYWNEYVEQQTLLEVAQPYDVTNIQEKICEPPAYHSENRSWRKYSTELDDFIDEILEDESEKCKLLGTRKQQLTQLQIYQIIKEKGFDISCSTVTNKIREKRNKTKECFIRQDYEFGDRLEYDFGEVKLVIDGVLDTYHIAVLSSPASNFRWAYLYKNQKQEVFMDSHIKFFEMIGGIYKEVVYDNMRNVVSRFIGRHEKELNSTLLKLSLYYGFDINVTNCFSGNEKGHVEGSVKIIRNKVFAKHYCFKTYEDACSHLMDELIVLNIDSSIQEEVDHLLPPKPPLELADLKEVKVNKYSFIRVENSFYSVPEYLVDKQVQAKVYFDRIIVFSNLSYVCEHKKIDGTNEISIDINHYLNTFAKKPGALRNSLALKSIPQLKSIYDTYFNKNPREFIELIQNNKDKNIEELVEILQTYTLTSNNIIKFKYTKDTYTLGSIARKQTSKYNDICIRGK</sequence>
<evidence type="ECO:0000313" key="3">
    <source>
        <dbReference type="Proteomes" id="UP000440004"/>
    </source>
</evidence>
<evidence type="ECO:0000313" key="2">
    <source>
        <dbReference type="EMBL" id="MPW27369.1"/>
    </source>
</evidence>
<dbReference type="Pfam" id="PF22483">
    <property type="entry name" value="Mu-transpos_C_2"/>
    <property type="match status" value="1"/>
</dbReference>
<proteinExistence type="predicted"/>
<dbReference type="AlphaFoldDB" id="A0A6A7KCV8"/>
<comment type="caution">
    <text evidence="2">The sequence shown here is derived from an EMBL/GenBank/DDBJ whole genome shotgun (WGS) entry which is preliminary data.</text>
</comment>
<reference evidence="2 3" key="1">
    <citation type="submission" date="2019-10" db="EMBL/GenBank/DDBJ databases">
        <title>Alkalibaculum tamaniensis sp.nov., a new alkaliphilic acetogen, isolated on methoxylated aromatics from a mud volcano.</title>
        <authorList>
            <person name="Khomyakova M.A."/>
            <person name="Merkel A.Y."/>
            <person name="Bonch-Osmolovskaya E.A."/>
            <person name="Slobodkin A.I."/>
        </authorList>
    </citation>
    <scope>NUCLEOTIDE SEQUENCE [LARGE SCALE GENOMIC DNA]</scope>
    <source>
        <strain evidence="2 3">M08DMB</strain>
    </source>
</reference>
<dbReference type="EMBL" id="WHNX01000073">
    <property type="protein sequence ID" value="MPW27369.1"/>
    <property type="molecule type" value="Genomic_DNA"/>
</dbReference>
<organism evidence="2 3">
    <name type="scientific">Alkalibaculum sporogenes</name>
    <dbReference type="NCBI Taxonomy" id="2655001"/>
    <lineage>
        <taxon>Bacteria</taxon>
        <taxon>Bacillati</taxon>
        <taxon>Bacillota</taxon>
        <taxon>Clostridia</taxon>
        <taxon>Eubacteriales</taxon>
        <taxon>Eubacteriaceae</taxon>
        <taxon>Alkalibaculum</taxon>
    </lineage>
</organism>
<accession>A0A6A7KCV8</accession>
<dbReference type="InterPro" id="IPR001584">
    <property type="entry name" value="Integrase_cat-core"/>
</dbReference>
<dbReference type="PANTHER" id="PTHR35004">
    <property type="entry name" value="TRANSPOSASE RV3428C-RELATED"/>
    <property type="match status" value="1"/>
</dbReference>
<dbReference type="InterPro" id="IPR054353">
    <property type="entry name" value="IstA-like_C"/>
</dbReference>
<dbReference type="GO" id="GO:0015074">
    <property type="term" value="P:DNA integration"/>
    <property type="evidence" value="ECO:0007669"/>
    <property type="project" value="InterPro"/>
</dbReference>
<evidence type="ECO:0000259" key="1">
    <source>
        <dbReference type="PROSITE" id="PS50994"/>
    </source>
</evidence>